<protein>
    <submittedName>
        <fullName evidence="1">TIGR00725 family protein</fullName>
    </submittedName>
</protein>
<dbReference type="PANTHER" id="PTHR43393:SF3">
    <property type="entry name" value="LYSINE DECARBOXYLASE-LIKE PROTEIN"/>
    <property type="match status" value="1"/>
</dbReference>
<dbReference type="EMBL" id="CP026721">
    <property type="protein sequence ID" value="QAV33000.1"/>
    <property type="molecule type" value="Genomic_DNA"/>
</dbReference>
<evidence type="ECO:0000313" key="1">
    <source>
        <dbReference type="EMBL" id="QAV33000.1"/>
    </source>
</evidence>
<dbReference type="InterPro" id="IPR005268">
    <property type="entry name" value="CHP00725"/>
</dbReference>
<name>A0ABX5QSC1_9BACT</name>
<dbReference type="SUPFAM" id="SSF102405">
    <property type="entry name" value="MCP/YpsA-like"/>
    <property type="match status" value="1"/>
</dbReference>
<accession>A0ABX5QSC1</accession>
<gene>
    <name evidence="1" type="ORF">CBS1_04140</name>
</gene>
<keyword evidence="2" id="KW-1185">Reference proteome</keyword>
<dbReference type="PANTHER" id="PTHR43393">
    <property type="entry name" value="CYTOKININ RIBOSIDE 5'-MONOPHOSPHATE PHOSPHORIBOHYDROLASE"/>
    <property type="match status" value="1"/>
</dbReference>
<reference evidence="1 2" key="1">
    <citation type="submission" date="2018-01" db="EMBL/GenBank/DDBJ databases">
        <title>The whole genome sequencing and assembly of Fervidobacterium changbaicum CBS-1 strain.</title>
        <authorList>
            <person name="Kim J.-Y."/>
            <person name="Park M.-K."/>
            <person name="Yi H."/>
            <person name="Bahn Y.-S."/>
            <person name="Kim J.F."/>
            <person name="Lee D.-W."/>
        </authorList>
    </citation>
    <scope>NUCLEOTIDE SEQUENCE [LARGE SCALE GENOMIC DNA]</scope>
    <source>
        <strain evidence="1 2">CBS-1</strain>
    </source>
</reference>
<dbReference type="NCBIfam" id="TIGR00725">
    <property type="entry name" value="TIGR00725 family protein"/>
    <property type="match status" value="1"/>
</dbReference>
<dbReference type="InterPro" id="IPR052341">
    <property type="entry name" value="LOG_family_nucleotidases"/>
</dbReference>
<dbReference type="Proteomes" id="UP000288947">
    <property type="component" value="Chromosome"/>
</dbReference>
<organism evidence="1 2">
    <name type="scientific">Fervidobacterium changbaicum</name>
    <dbReference type="NCBI Taxonomy" id="310769"/>
    <lineage>
        <taxon>Bacteria</taxon>
        <taxon>Thermotogati</taxon>
        <taxon>Thermotogota</taxon>
        <taxon>Thermotogae</taxon>
        <taxon>Thermotogales</taxon>
        <taxon>Fervidobacteriaceae</taxon>
        <taxon>Fervidobacterium</taxon>
    </lineage>
</organism>
<sequence>MGKKESVKNIGVIGYSGNTESTPIREIAELCLKLGQELGKRYTVFTGGRNGVMELVSKGVKSVGGFCVGILPWEGEDANEFNDLVVKTGLDFQMRSFVLVKSVDAVVSIGGEIGTALEILASYANGKPVILLRGTGGWTDRIATVLIDGKYLDNRKLSEVYQAWSVDEVIDILDSILR</sequence>
<dbReference type="Gene3D" id="3.40.50.450">
    <property type="match status" value="1"/>
</dbReference>
<dbReference type="InterPro" id="IPR041164">
    <property type="entry name" value="LDcluster4"/>
</dbReference>
<evidence type="ECO:0000313" key="2">
    <source>
        <dbReference type="Proteomes" id="UP000288947"/>
    </source>
</evidence>
<dbReference type="Pfam" id="PF18306">
    <property type="entry name" value="LDcluster4"/>
    <property type="match status" value="1"/>
</dbReference>
<proteinExistence type="predicted"/>